<accession>A0A653DP25</accession>
<name>A0A653DP25_CALMS</name>
<proteinExistence type="predicted"/>
<feature type="non-terminal residue" evidence="1">
    <location>
        <position position="90"/>
    </location>
</feature>
<dbReference type="Proteomes" id="UP000410492">
    <property type="component" value="Unassembled WGS sequence"/>
</dbReference>
<dbReference type="AlphaFoldDB" id="A0A653DP25"/>
<reference evidence="1 2" key="1">
    <citation type="submission" date="2019-01" db="EMBL/GenBank/DDBJ databases">
        <authorList>
            <person name="Sayadi A."/>
        </authorList>
    </citation>
    <scope>NUCLEOTIDE SEQUENCE [LARGE SCALE GENOMIC DNA]</scope>
</reference>
<keyword evidence="2" id="KW-1185">Reference proteome</keyword>
<dbReference type="EMBL" id="CAACVG010013499">
    <property type="protein sequence ID" value="VEN61936.1"/>
    <property type="molecule type" value="Genomic_DNA"/>
</dbReference>
<organism evidence="1 2">
    <name type="scientific">Callosobruchus maculatus</name>
    <name type="common">Southern cowpea weevil</name>
    <name type="synonym">Pulse bruchid</name>
    <dbReference type="NCBI Taxonomy" id="64391"/>
    <lineage>
        <taxon>Eukaryota</taxon>
        <taxon>Metazoa</taxon>
        <taxon>Ecdysozoa</taxon>
        <taxon>Arthropoda</taxon>
        <taxon>Hexapoda</taxon>
        <taxon>Insecta</taxon>
        <taxon>Pterygota</taxon>
        <taxon>Neoptera</taxon>
        <taxon>Endopterygota</taxon>
        <taxon>Coleoptera</taxon>
        <taxon>Polyphaga</taxon>
        <taxon>Cucujiformia</taxon>
        <taxon>Chrysomeloidea</taxon>
        <taxon>Chrysomelidae</taxon>
        <taxon>Bruchinae</taxon>
        <taxon>Bruchini</taxon>
        <taxon>Callosobruchus</taxon>
    </lineage>
</organism>
<sequence>KNSIFELQDTQQRADCWHLALLFRLGVALSSDLSWFNIFSIINLSERVKVGQVFHCTNHGFISCFYDKYIIFFLEMVPSSLFVGCDYTQS</sequence>
<evidence type="ECO:0000313" key="1">
    <source>
        <dbReference type="EMBL" id="VEN61936.1"/>
    </source>
</evidence>
<evidence type="ECO:0000313" key="2">
    <source>
        <dbReference type="Proteomes" id="UP000410492"/>
    </source>
</evidence>
<feature type="non-terminal residue" evidence="1">
    <location>
        <position position="1"/>
    </location>
</feature>
<protein>
    <submittedName>
        <fullName evidence="1">Uncharacterized protein</fullName>
    </submittedName>
</protein>
<gene>
    <name evidence="1" type="ORF">CALMAC_LOCUS19208</name>
</gene>